<dbReference type="RefSeq" id="WP_008505936.1">
    <property type="nucleotide sequence ID" value="NZ_CM001403.1"/>
</dbReference>
<feature type="domain" description="RNA polymerase sigma-70 region 2" evidence="5">
    <location>
        <begin position="29"/>
        <end position="92"/>
    </location>
</feature>
<dbReference type="OrthoDB" id="711087at2"/>
<dbReference type="Pfam" id="PF04542">
    <property type="entry name" value="Sigma70_r2"/>
    <property type="match status" value="1"/>
</dbReference>
<dbReference type="Proteomes" id="UP000002774">
    <property type="component" value="Chromosome"/>
</dbReference>
<dbReference type="AlphaFoldDB" id="H1YBN9"/>
<sequence length="199" mass="23467">MAFKDLPDHILIEKCREDNLQAYDALFFRYFKKIYSFALSSLHDEDIAKELSMDVMLRLWQKKGDILIEADLSAYLFQSIRNALYNHWRRKAVLTRPIEYLEDNLAHVSRPADYNLNHKELQHLYQEKLNLLSPQRKQVFRLSREENMSYSEIASHLNLSIHTVRNHINASLQHFRDHLQELATILLPILALIAVLAKA</sequence>
<proteinExistence type="inferred from homology"/>
<dbReference type="InterPro" id="IPR013325">
    <property type="entry name" value="RNA_pol_sigma_r2"/>
</dbReference>
<feature type="domain" description="RNA polymerase sigma factor 70 region 4 type 2" evidence="6">
    <location>
        <begin position="125"/>
        <end position="174"/>
    </location>
</feature>
<dbReference type="InterPro" id="IPR007627">
    <property type="entry name" value="RNA_pol_sigma70_r2"/>
</dbReference>
<dbReference type="HOGENOM" id="CLU_047691_4_1_10"/>
<dbReference type="GO" id="GO:0006352">
    <property type="term" value="P:DNA-templated transcription initiation"/>
    <property type="evidence" value="ECO:0007669"/>
    <property type="project" value="InterPro"/>
</dbReference>
<gene>
    <name evidence="7" type="ORF">Mucpa_1849</name>
</gene>
<evidence type="ECO:0000259" key="5">
    <source>
        <dbReference type="Pfam" id="PF04542"/>
    </source>
</evidence>
<dbReference type="GO" id="GO:0003677">
    <property type="term" value="F:DNA binding"/>
    <property type="evidence" value="ECO:0007669"/>
    <property type="project" value="InterPro"/>
</dbReference>
<evidence type="ECO:0000256" key="1">
    <source>
        <dbReference type="ARBA" id="ARBA00010641"/>
    </source>
</evidence>
<dbReference type="InterPro" id="IPR013324">
    <property type="entry name" value="RNA_pol_sigma_r3/r4-like"/>
</dbReference>
<name>H1YBN9_9SPHI</name>
<evidence type="ECO:0000259" key="6">
    <source>
        <dbReference type="Pfam" id="PF08281"/>
    </source>
</evidence>
<dbReference type="InterPro" id="IPR014284">
    <property type="entry name" value="RNA_pol_sigma-70_dom"/>
</dbReference>
<keyword evidence="8" id="KW-1185">Reference proteome</keyword>
<dbReference type="Pfam" id="PF08281">
    <property type="entry name" value="Sigma70_r4_2"/>
    <property type="match status" value="1"/>
</dbReference>
<dbReference type="SUPFAM" id="SSF88659">
    <property type="entry name" value="Sigma3 and sigma4 domains of RNA polymerase sigma factors"/>
    <property type="match status" value="1"/>
</dbReference>
<evidence type="ECO:0000313" key="8">
    <source>
        <dbReference type="Proteomes" id="UP000002774"/>
    </source>
</evidence>
<evidence type="ECO:0000256" key="3">
    <source>
        <dbReference type="ARBA" id="ARBA00023082"/>
    </source>
</evidence>
<dbReference type="NCBIfam" id="TIGR02985">
    <property type="entry name" value="Sig70_bacteroi1"/>
    <property type="match status" value="1"/>
</dbReference>
<evidence type="ECO:0000313" key="7">
    <source>
        <dbReference type="EMBL" id="EHQ26002.1"/>
    </source>
</evidence>
<dbReference type="InterPro" id="IPR013249">
    <property type="entry name" value="RNA_pol_sigma70_r4_t2"/>
</dbReference>
<dbReference type="InterPro" id="IPR039425">
    <property type="entry name" value="RNA_pol_sigma-70-like"/>
</dbReference>
<evidence type="ECO:0000256" key="4">
    <source>
        <dbReference type="ARBA" id="ARBA00023163"/>
    </source>
</evidence>
<dbReference type="Gene3D" id="1.10.10.10">
    <property type="entry name" value="Winged helix-like DNA-binding domain superfamily/Winged helix DNA-binding domain"/>
    <property type="match status" value="1"/>
</dbReference>
<keyword evidence="4" id="KW-0804">Transcription</keyword>
<comment type="similarity">
    <text evidence="1">Belongs to the sigma-70 factor family. ECF subfamily.</text>
</comment>
<organism evidence="7 8">
    <name type="scientific">Mucilaginibacter paludis DSM 18603</name>
    <dbReference type="NCBI Taxonomy" id="714943"/>
    <lineage>
        <taxon>Bacteria</taxon>
        <taxon>Pseudomonadati</taxon>
        <taxon>Bacteroidota</taxon>
        <taxon>Sphingobacteriia</taxon>
        <taxon>Sphingobacteriales</taxon>
        <taxon>Sphingobacteriaceae</taxon>
        <taxon>Mucilaginibacter</taxon>
    </lineage>
</organism>
<dbReference type="eggNOG" id="COG1595">
    <property type="taxonomic scope" value="Bacteria"/>
</dbReference>
<dbReference type="InterPro" id="IPR036388">
    <property type="entry name" value="WH-like_DNA-bd_sf"/>
</dbReference>
<dbReference type="PANTHER" id="PTHR43133:SF46">
    <property type="entry name" value="RNA POLYMERASE SIGMA-70 FACTOR ECF SUBFAMILY"/>
    <property type="match status" value="1"/>
</dbReference>
<dbReference type="STRING" id="714943.Mucpa_1849"/>
<dbReference type="InterPro" id="IPR014327">
    <property type="entry name" value="RNA_pol_sigma70_bacteroid"/>
</dbReference>
<dbReference type="SUPFAM" id="SSF88946">
    <property type="entry name" value="Sigma2 domain of RNA polymerase sigma factors"/>
    <property type="match status" value="1"/>
</dbReference>
<protein>
    <submittedName>
        <fullName evidence="7">RNA polymerase, sigma-24 subunit, ECF subfamily</fullName>
    </submittedName>
</protein>
<dbReference type="Gene3D" id="1.10.1740.10">
    <property type="match status" value="1"/>
</dbReference>
<evidence type="ECO:0000256" key="2">
    <source>
        <dbReference type="ARBA" id="ARBA00023015"/>
    </source>
</evidence>
<dbReference type="PANTHER" id="PTHR43133">
    <property type="entry name" value="RNA POLYMERASE ECF-TYPE SIGMA FACTO"/>
    <property type="match status" value="1"/>
</dbReference>
<accession>H1YBN9</accession>
<reference evidence="7" key="1">
    <citation type="submission" date="2011-09" db="EMBL/GenBank/DDBJ databases">
        <title>The permanent draft genome of Mucilaginibacter paludis DSM 18603.</title>
        <authorList>
            <consortium name="US DOE Joint Genome Institute (JGI-PGF)"/>
            <person name="Lucas S."/>
            <person name="Han J."/>
            <person name="Lapidus A."/>
            <person name="Bruce D."/>
            <person name="Goodwin L."/>
            <person name="Pitluck S."/>
            <person name="Peters L."/>
            <person name="Kyrpides N."/>
            <person name="Mavromatis K."/>
            <person name="Ivanova N."/>
            <person name="Mikhailova N."/>
            <person name="Held B."/>
            <person name="Detter J.C."/>
            <person name="Tapia R."/>
            <person name="Han C."/>
            <person name="Land M."/>
            <person name="Hauser L."/>
            <person name="Markowitz V."/>
            <person name="Cheng J.-F."/>
            <person name="Hugenholtz P."/>
            <person name="Woyke T."/>
            <person name="Wu D."/>
            <person name="Tindall B."/>
            <person name="Brambilla E."/>
            <person name="Klenk H.-P."/>
            <person name="Eisen J.A."/>
        </authorList>
    </citation>
    <scope>NUCLEOTIDE SEQUENCE [LARGE SCALE GENOMIC DNA]</scope>
    <source>
        <strain evidence="7">DSM 18603</strain>
    </source>
</reference>
<keyword evidence="2" id="KW-0805">Transcription regulation</keyword>
<dbReference type="EMBL" id="CM001403">
    <property type="protein sequence ID" value="EHQ26002.1"/>
    <property type="molecule type" value="Genomic_DNA"/>
</dbReference>
<keyword evidence="3" id="KW-0731">Sigma factor</keyword>
<dbReference type="GO" id="GO:0016987">
    <property type="term" value="F:sigma factor activity"/>
    <property type="evidence" value="ECO:0007669"/>
    <property type="project" value="UniProtKB-KW"/>
</dbReference>
<dbReference type="NCBIfam" id="TIGR02937">
    <property type="entry name" value="sigma70-ECF"/>
    <property type="match status" value="1"/>
</dbReference>